<dbReference type="AlphaFoldDB" id="A0A2S4KX31"/>
<feature type="transmembrane region" description="Helical" evidence="2">
    <location>
        <begin position="384"/>
        <end position="404"/>
    </location>
</feature>
<feature type="compositionally biased region" description="Basic and acidic residues" evidence="1">
    <location>
        <begin position="637"/>
        <end position="652"/>
    </location>
</feature>
<keyword evidence="2" id="KW-1133">Transmembrane helix</keyword>
<dbReference type="Pfam" id="PF23190">
    <property type="entry name" value="LHD_TRPY1"/>
    <property type="match status" value="1"/>
</dbReference>
<dbReference type="Pfam" id="PF23317">
    <property type="entry name" value="YVC1_C"/>
    <property type="match status" value="1"/>
</dbReference>
<dbReference type="OrthoDB" id="301415at2759"/>
<feature type="compositionally biased region" description="Acidic residues" evidence="1">
    <location>
        <begin position="661"/>
        <end position="671"/>
    </location>
</feature>
<dbReference type="InterPro" id="IPR056336">
    <property type="entry name" value="YVC1_C"/>
</dbReference>
<proteinExistence type="predicted"/>
<feature type="transmembrane region" description="Helical" evidence="2">
    <location>
        <begin position="247"/>
        <end position="266"/>
    </location>
</feature>
<reference evidence="5 6" key="1">
    <citation type="submission" date="2018-01" db="EMBL/GenBank/DDBJ databases">
        <title>Harnessing the power of phylogenomics to disentangle the directionality and signatures of interkingdom host jumping in the parasitic fungal genus Tolypocladium.</title>
        <authorList>
            <person name="Quandt C.A."/>
            <person name="Patterson W."/>
            <person name="Spatafora J.W."/>
        </authorList>
    </citation>
    <scope>NUCLEOTIDE SEQUENCE [LARGE SCALE GENOMIC DNA]</scope>
    <source>
        <strain evidence="5 6">NRBC 100945</strain>
    </source>
</reference>
<dbReference type="PANTHER" id="PTHR35859:SF4">
    <property type="entry name" value="MEMBRANE CHANNEL PROTEIN, PUTATIVE (AFU_ORTHOLOGUE AFUA_6G11300)-RELATED"/>
    <property type="match status" value="1"/>
</dbReference>
<evidence type="ECO:0000256" key="1">
    <source>
        <dbReference type="SAM" id="MobiDB-lite"/>
    </source>
</evidence>
<sequence>MPNVSRWTAIDRALGFSSQPADGTRRHEWLHEEERALLPQFRNEHRESAVPPAEVTKVCLRLRHLIQECVPCEMEESRITTPHSRIITPKVVKAAKEAGGHEYRGCVVYCLLVNQRWFRHEALVELWDSDLHRLRAEACGVIAKAIIENEEDTRYLLHAVLLHRYSFLSNNVPTPPVNVIEKAVDLHAVRVIGSSGYQKCISYLWRGWLVQDENDASVFVDYQDKDNTNFFVHMDPDRMRAPKYQNAAQLLFSVIYLALYTAAINSVNPTGVLDGAEVAMYVFTLGFVCDEVVKFYKAGYHILGFWNAFNGILYAFLTASLICRIIGLTAPVHSHLREDYSTLSYNMLSFIAPMFWSRLLLYLDSFKFFGAMLVVLKVMMKESVIFFALLIIIIIGFLQAFIGLDLADDNVPGDILFIVESMLKAILQSPEFDGFEGFGPPWGIILYYCFTFVVMIVLVNILIALYNSAYEDIYENADDEYLALFSQKTMQFVRAPDENVYIAPLNLIEIIISGLFEWWMKKQTYEFINDWIMGFFYSPLLFVAAYFETRTAHSILRNRARGEEDDDVMEEWEQLAHELDFEADGWAKTCSSVKPNLEDDPAVVEVRKLRVEVEELKAMVAEMGRANGTKPAQNESQAEHGPDKQTENKSSESKAQGSEAEAQDDSGPSDD</sequence>
<feature type="domain" description="YVC1 N-terminal linker helical" evidence="3">
    <location>
        <begin position="55"/>
        <end position="234"/>
    </location>
</feature>
<feature type="transmembrane region" description="Helical" evidence="2">
    <location>
        <begin position="278"/>
        <end position="296"/>
    </location>
</feature>
<keyword evidence="2" id="KW-0812">Transmembrane</keyword>
<feature type="transmembrane region" description="Helical" evidence="2">
    <location>
        <begin position="500"/>
        <end position="519"/>
    </location>
</feature>
<evidence type="ECO:0000256" key="2">
    <source>
        <dbReference type="SAM" id="Phobius"/>
    </source>
</evidence>
<keyword evidence="6" id="KW-1185">Reference proteome</keyword>
<evidence type="ECO:0000313" key="5">
    <source>
        <dbReference type="EMBL" id="POR34736.1"/>
    </source>
</evidence>
<dbReference type="PANTHER" id="PTHR35859">
    <property type="entry name" value="NONSELECTIVE CATION CHANNEL PROTEIN"/>
    <property type="match status" value="1"/>
</dbReference>
<dbReference type="STRING" id="94208.A0A2S4KX31"/>
<feature type="transmembrane region" description="Helical" evidence="2">
    <location>
        <begin position="531"/>
        <end position="549"/>
    </location>
</feature>
<evidence type="ECO:0000259" key="4">
    <source>
        <dbReference type="Pfam" id="PF23317"/>
    </source>
</evidence>
<comment type="caution">
    <text evidence="5">The sequence shown here is derived from an EMBL/GenBank/DDBJ whole genome shotgun (WGS) entry which is preliminary data.</text>
</comment>
<feature type="region of interest" description="Disordered" evidence="1">
    <location>
        <begin position="622"/>
        <end position="671"/>
    </location>
</feature>
<evidence type="ECO:0000313" key="6">
    <source>
        <dbReference type="Proteomes" id="UP000237481"/>
    </source>
</evidence>
<gene>
    <name evidence="5" type="ORF">TPAR_05074</name>
</gene>
<dbReference type="InterPro" id="IPR052971">
    <property type="entry name" value="TRP_calcium_channel"/>
</dbReference>
<dbReference type="InterPro" id="IPR056337">
    <property type="entry name" value="LHD_YVC1"/>
</dbReference>
<evidence type="ECO:0000259" key="3">
    <source>
        <dbReference type="Pfam" id="PF23190"/>
    </source>
</evidence>
<feature type="transmembrane region" description="Helical" evidence="2">
    <location>
        <begin position="308"/>
        <end position="331"/>
    </location>
</feature>
<organism evidence="5 6">
    <name type="scientific">Tolypocladium paradoxum</name>
    <dbReference type="NCBI Taxonomy" id="94208"/>
    <lineage>
        <taxon>Eukaryota</taxon>
        <taxon>Fungi</taxon>
        <taxon>Dikarya</taxon>
        <taxon>Ascomycota</taxon>
        <taxon>Pezizomycotina</taxon>
        <taxon>Sordariomycetes</taxon>
        <taxon>Hypocreomycetidae</taxon>
        <taxon>Hypocreales</taxon>
        <taxon>Ophiocordycipitaceae</taxon>
        <taxon>Tolypocladium</taxon>
    </lineage>
</organism>
<feature type="transmembrane region" description="Helical" evidence="2">
    <location>
        <begin position="445"/>
        <end position="466"/>
    </location>
</feature>
<keyword evidence="2" id="KW-0472">Membrane</keyword>
<protein>
    <submittedName>
        <fullName evidence="5">Calcium channel YVC1</fullName>
    </submittedName>
</protein>
<feature type="domain" description="Calcium channel YVC1-like C-terminal transmembrane" evidence="4">
    <location>
        <begin position="271"/>
        <end position="550"/>
    </location>
</feature>
<dbReference type="EMBL" id="PKSG01000491">
    <property type="protein sequence ID" value="POR34736.1"/>
    <property type="molecule type" value="Genomic_DNA"/>
</dbReference>
<accession>A0A2S4KX31</accession>
<feature type="transmembrane region" description="Helical" evidence="2">
    <location>
        <begin position="343"/>
        <end position="363"/>
    </location>
</feature>
<dbReference type="Proteomes" id="UP000237481">
    <property type="component" value="Unassembled WGS sequence"/>
</dbReference>
<name>A0A2S4KX31_9HYPO</name>